<dbReference type="OrthoDB" id="1732691at2759"/>
<gene>
    <name evidence="7" type="ORF">HII31_05153</name>
</gene>
<keyword evidence="3 7" id="KW-0032">Aminotransferase</keyword>
<proteinExistence type="inferred from homology"/>
<organism evidence="7 8">
    <name type="scientific">Pseudocercospora fuligena</name>
    <dbReference type="NCBI Taxonomy" id="685502"/>
    <lineage>
        <taxon>Eukaryota</taxon>
        <taxon>Fungi</taxon>
        <taxon>Dikarya</taxon>
        <taxon>Ascomycota</taxon>
        <taxon>Pezizomycotina</taxon>
        <taxon>Dothideomycetes</taxon>
        <taxon>Dothideomycetidae</taxon>
        <taxon>Mycosphaerellales</taxon>
        <taxon>Mycosphaerellaceae</taxon>
        <taxon>Pseudocercospora</taxon>
    </lineage>
</organism>
<evidence type="ECO:0000313" key="8">
    <source>
        <dbReference type="Proteomes" id="UP000660729"/>
    </source>
</evidence>
<evidence type="ECO:0000256" key="3">
    <source>
        <dbReference type="ARBA" id="ARBA00022576"/>
    </source>
</evidence>
<evidence type="ECO:0000256" key="4">
    <source>
        <dbReference type="ARBA" id="ARBA00022679"/>
    </source>
</evidence>
<dbReference type="SUPFAM" id="SSF56752">
    <property type="entry name" value="D-aminoacid aminotransferase-like PLP-dependent enzymes"/>
    <property type="match status" value="1"/>
</dbReference>
<dbReference type="GO" id="GO:0005739">
    <property type="term" value="C:mitochondrion"/>
    <property type="evidence" value="ECO:0007669"/>
    <property type="project" value="TreeGrafter"/>
</dbReference>
<comment type="caution">
    <text evidence="7">The sequence shown here is derived from an EMBL/GenBank/DDBJ whole genome shotgun (WGS) entry which is preliminary data.</text>
</comment>
<dbReference type="EMBL" id="JABCIY010000082">
    <property type="protein sequence ID" value="KAF7193479.1"/>
    <property type="molecule type" value="Genomic_DNA"/>
</dbReference>
<dbReference type="GO" id="GO:0009098">
    <property type="term" value="P:L-leucine biosynthetic process"/>
    <property type="evidence" value="ECO:0007669"/>
    <property type="project" value="TreeGrafter"/>
</dbReference>
<feature type="modified residue" description="N6-(pyridoxal phosphate)lysine" evidence="6">
    <location>
        <position position="230"/>
    </location>
</feature>
<accession>A0A8H6RL60</accession>
<dbReference type="InterPro" id="IPR036038">
    <property type="entry name" value="Aminotransferase-like"/>
</dbReference>
<dbReference type="GO" id="GO:0004084">
    <property type="term" value="F:branched-chain-amino-acid transaminase activity"/>
    <property type="evidence" value="ECO:0007669"/>
    <property type="project" value="InterPro"/>
</dbReference>
<dbReference type="InterPro" id="IPR005786">
    <property type="entry name" value="B_amino_transII"/>
</dbReference>
<reference evidence="7" key="1">
    <citation type="submission" date="2020-04" db="EMBL/GenBank/DDBJ databases">
        <title>Draft genome resource of the tomato pathogen Pseudocercospora fuligena.</title>
        <authorList>
            <person name="Zaccaron A."/>
        </authorList>
    </citation>
    <scope>NUCLEOTIDE SEQUENCE</scope>
    <source>
        <strain evidence="7">PF001</strain>
    </source>
</reference>
<keyword evidence="8" id="KW-1185">Reference proteome</keyword>
<dbReference type="PANTHER" id="PTHR11825">
    <property type="entry name" value="SUBGROUP IIII AMINOTRANSFERASE"/>
    <property type="match status" value="1"/>
</dbReference>
<dbReference type="GO" id="GO:0009099">
    <property type="term" value="P:L-valine biosynthetic process"/>
    <property type="evidence" value="ECO:0007669"/>
    <property type="project" value="TreeGrafter"/>
</dbReference>
<sequence length="407" mass="44834">MPSLESKKTLDDSIDIMAEDKIAAKLDARLLRSEWTTNPRPLPSSPSSPEVRLLEYHTDHMILVPWNVRTGWSTPALQSYGPIPIPPSASALHYATECFEGMKVYRGADGRLRLFRARENCERMRRSATRVALPSFEAAELEKLIIALCAHEAPKWLPKSEGESALYIRPTLIGTDTALATVRPRSALLFIILAVFPRATIPNPPRRVMKLLASSDDQIRAWPGGFGNCKVGANYGPGLPLHDEAKAQGCDQILWLFGPERLVTEAGASNFFVVLKLDEKTWELVTPPLVDDGGSGLILPGITRASILELARERLQNAVAGAVDRVEISERKLTMAGLSKAQIIEAFAVGTAVSVTSVNTIRHEGRDIRINCEPVNGVLCSQILKDWLVGIMNGKEDHEWVTIIDEH</sequence>
<protein>
    <submittedName>
        <fullName evidence="7">Branched-chain-amino-acid aminotransferase</fullName>
    </submittedName>
</protein>
<keyword evidence="5" id="KW-0663">Pyridoxal phosphate</keyword>
<dbReference type="Pfam" id="PF01063">
    <property type="entry name" value="Aminotran_4"/>
    <property type="match status" value="1"/>
</dbReference>
<evidence type="ECO:0000256" key="1">
    <source>
        <dbReference type="ARBA" id="ARBA00001933"/>
    </source>
</evidence>
<evidence type="ECO:0000256" key="5">
    <source>
        <dbReference type="ARBA" id="ARBA00022898"/>
    </source>
</evidence>
<dbReference type="Proteomes" id="UP000660729">
    <property type="component" value="Unassembled WGS sequence"/>
</dbReference>
<dbReference type="Gene3D" id="3.30.470.10">
    <property type="match status" value="1"/>
</dbReference>
<dbReference type="InterPro" id="IPR043132">
    <property type="entry name" value="BCAT-like_C"/>
</dbReference>
<evidence type="ECO:0000313" key="7">
    <source>
        <dbReference type="EMBL" id="KAF7193479.1"/>
    </source>
</evidence>
<dbReference type="AlphaFoldDB" id="A0A8H6RL60"/>
<dbReference type="InterPro" id="IPR043131">
    <property type="entry name" value="BCAT-like_N"/>
</dbReference>
<keyword evidence="4 7" id="KW-0808">Transferase</keyword>
<name>A0A8H6RL60_9PEZI</name>
<dbReference type="PIRSF" id="PIRSF006468">
    <property type="entry name" value="BCAT1"/>
    <property type="match status" value="1"/>
</dbReference>
<dbReference type="PANTHER" id="PTHR11825:SF69">
    <property type="entry name" value="BRANCHED-CHAIN-AMINO-ACID AMINOTRANSFERASE"/>
    <property type="match status" value="1"/>
</dbReference>
<evidence type="ECO:0000256" key="6">
    <source>
        <dbReference type="PIRSR" id="PIRSR006468-1"/>
    </source>
</evidence>
<comment type="similarity">
    <text evidence="2">Belongs to the class-IV pyridoxal-phosphate-dependent aminotransferase family.</text>
</comment>
<comment type="cofactor">
    <cofactor evidence="1">
        <name>pyridoxal 5'-phosphate</name>
        <dbReference type="ChEBI" id="CHEBI:597326"/>
    </cofactor>
</comment>
<evidence type="ECO:0000256" key="2">
    <source>
        <dbReference type="ARBA" id="ARBA00009320"/>
    </source>
</evidence>
<dbReference type="Gene3D" id="3.20.10.10">
    <property type="entry name" value="D-amino Acid Aminotransferase, subunit A, domain 2"/>
    <property type="match status" value="1"/>
</dbReference>
<dbReference type="InterPro" id="IPR001544">
    <property type="entry name" value="Aminotrans_IV"/>
</dbReference>